<dbReference type="Proteomes" id="UP000075883">
    <property type="component" value="Unassembled WGS sequence"/>
</dbReference>
<reference evidence="4" key="1">
    <citation type="submission" date="2013-09" db="EMBL/GenBank/DDBJ databases">
        <title>The Genome Sequence of Anopheles culicifacies species A.</title>
        <authorList>
            <consortium name="The Broad Institute Genomics Platform"/>
            <person name="Neafsey D.E."/>
            <person name="Besansky N."/>
            <person name="Howell P."/>
            <person name="Walton C."/>
            <person name="Young S.K."/>
            <person name="Zeng Q."/>
            <person name="Gargeya S."/>
            <person name="Fitzgerald M."/>
            <person name="Haas B."/>
            <person name="Abouelleil A."/>
            <person name="Allen A.W."/>
            <person name="Alvarado L."/>
            <person name="Arachchi H.M."/>
            <person name="Berlin A.M."/>
            <person name="Chapman S.B."/>
            <person name="Gainer-Dewar J."/>
            <person name="Goldberg J."/>
            <person name="Griggs A."/>
            <person name="Gujja S."/>
            <person name="Hansen M."/>
            <person name="Howarth C."/>
            <person name="Imamovic A."/>
            <person name="Ireland A."/>
            <person name="Larimer J."/>
            <person name="McCowan C."/>
            <person name="Murphy C."/>
            <person name="Pearson M."/>
            <person name="Poon T.W."/>
            <person name="Priest M."/>
            <person name="Roberts A."/>
            <person name="Saif S."/>
            <person name="Shea T."/>
            <person name="Sisk P."/>
            <person name="Sykes S."/>
            <person name="Wortman J."/>
            <person name="Nusbaum C."/>
            <person name="Birren B."/>
        </authorList>
    </citation>
    <scope>NUCLEOTIDE SEQUENCE [LARGE SCALE GENOMIC DNA]</scope>
    <source>
        <strain evidence="4">A-37</strain>
    </source>
</reference>
<name>A0A182M0C9_9DIPT</name>
<keyword evidence="4" id="KW-1185">Reference proteome</keyword>
<feature type="signal peptide" evidence="2">
    <location>
        <begin position="1"/>
        <end position="17"/>
    </location>
</feature>
<feature type="region of interest" description="Disordered" evidence="1">
    <location>
        <begin position="506"/>
        <end position="526"/>
    </location>
</feature>
<feature type="region of interest" description="Disordered" evidence="1">
    <location>
        <begin position="26"/>
        <end position="59"/>
    </location>
</feature>
<dbReference type="EnsemblMetazoa" id="ACUA006372-RA">
    <property type="protein sequence ID" value="ACUA006372-PA"/>
    <property type="gene ID" value="ACUA006372"/>
</dbReference>
<accession>A0A182M0C9</accession>
<dbReference type="VEuPathDB" id="VectorBase:ACUA006372"/>
<proteinExistence type="predicted"/>
<evidence type="ECO:0000256" key="2">
    <source>
        <dbReference type="SAM" id="SignalP"/>
    </source>
</evidence>
<dbReference type="EMBL" id="AXCM01000144">
    <property type="status" value="NOT_ANNOTATED_CDS"/>
    <property type="molecule type" value="Genomic_DNA"/>
</dbReference>
<feature type="region of interest" description="Disordered" evidence="1">
    <location>
        <begin position="72"/>
        <end position="95"/>
    </location>
</feature>
<feature type="chain" id="PRO_5008127683" evidence="2">
    <location>
        <begin position="18"/>
        <end position="526"/>
    </location>
</feature>
<feature type="compositionally biased region" description="Pro residues" evidence="1">
    <location>
        <begin position="46"/>
        <end position="56"/>
    </location>
</feature>
<evidence type="ECO:0000256" key="1">
    <source>
        <dbReference type="SAM" id="MobiDB-lite"/>
    </source>
</evidence>
<protein>
    <submittedName>
        <fullName evidence="3">Uncharacterized protein</fullName>
    </submittedName>
</protein>
<organism evidence="3 4">
    <name type="scientific">Anopheles culicifacies</name>
    <dbReference type="NCBI Taxonomy" id="139723"/>
    <lineage>
        <taxon>Eukaryota</taxon>
        <taxon>Metazoa</taxon>
        <taxon>Ecdysozoa</taxon>
        <taxon>Arthropoda</taxon>
        <taxon>Hexapoda</taxon>
        <taxon>Insecta</taxon>
        <taxon>Pterygota</taxon>
        <taxon>Neoptera</taxon>
        <taxon>Endopterygota</taxon>
        <taxon>Diptera</taxon>
        <taxon>Nematocera</taxon>
        <taxon>Culicoidea</taxon>
        <taxon>Culicidae</taxon>
        <taxon>Anophelinae</taxon>
        <taxon>Anopheles</taxon>
        <taxon>culicifacies species complex</taxon>
    </lineage>
</organism>
<sequence length="526" mass="59690">MVFRLLIALLLIDVCLGQYEYPNYEEEASANTPESYPNPDYGTNPEPNPDPNPEPQYPDYSYVERVETTTAATTTTMHTPRSKRPQVFPPTPTVRPSRRRLNRIMEYYFLDDQGFPIRAAVRRRYLRGSQTNWVLPYYRSILSGARSTRSNGARGRAQRIEFWWFLFRTVAGSSTRTTTLGRVCDVPVIDSGYRRFNIAASPEFEITFKKALQAIKPSVWFAVCKMIEIRTAYFVVLLFLVTLSGQTVVAQESEYEYYYEEVNASASTDAPNDSSSIAIETTTVTLVQEAEPTTETVTPPIVDSDYIKKPSDVKQTSEVIVEESTDDILGRNDLSTAAFEELKPIATTDVRRTDIILTQQNGTRPTKYHTTLSKNISTPKAHTKPEIVLNIYTGMYGMHSMGMNRPSGNRGNGRNNFWPRAQPSMQGWYGMYGMHNRNPMQSYMPRQNPPVYRGRGQQGGYDDAYNSFTYNTATNPRRNSQQNRGTALDQQASMAVFNFLLQALGQRSGSSTRSQSQVQQGSRRRQ</sequence>
<evidence type="ECO:0000313" key="4">
    <source>
        <dbReference type="Proteomes" id="UP000075883"/>
    </source>
</evidence>
<evidence type="ECO:0000313" key="3">
    <source>
        <dbReference type="EnsemblMetazoa" id="ACUA006372-PA"/>
    </source>
</evidence>
<dbReference type="AlphaFoldDB" id="A0A182M0C9"/>
<keyword evidence="2" id="KW-0732">Signal</keyword>
<reference evidence="3" key="2">
    <citation type="submission" date="2020-05" db="UniProtKB">
        <authorList>
            <consortium name="EnsemblMetazoa"/>
        </authorList>
    </citation>
    <scope>IDENTIFICATION</scope>
    <source>
        <strain evidence="3">A-37</strain>
    </source>
</reference>